<evidence type="ECO:0000313" key="3">
    <source>
        <dbReference type="EMBL" id="KIM28880.1"/>
    </source>
</evidence>
<organism evidence="3 4">
    <name type="scientific">Serendipita vermifera MAFF 305830</name>
    <dbReference type="NCBI Taxonomy" id="933852"/>
    <lineage>
        <taxon>Eukaryota</taxon>
        <taxon>Fungi</taxon>
        <taxon>Dikarya</taxon>
        <taxon>Basidiomycota</taxon>
        <taxon>Agaricomycotina</taxon>
        <taxon>Agaricomycetes</taxon>
        <taxon>Sebacinales</taxon>
        <taxon>Serendipitaceae</taxon>
        <taxon>Serendipita</taxon>
    </lineage>
</organism>
<feature type="chain" id="PRO_5002161398" evidence="2">
    <location>
        <begin position="24"/>
        <end position="246"/>
    </location>
</feature>
<evidence type="ECO:0000256" key="2">
    <source>
        <dbReference type="SAM" id="SignalP"/>
    </source>
</evidence>
<dbReference type="STRING" id="933852.A0A0C3AWH6"/>
<dbReference type="Gene3D" id="2.60.120.260">
    <property type="entry name" value="Galactose-binding domain-like"/>
    <property type="match status" value="1"/>
</dbReference>
<reference evidence="4" key="2">
    <citation type="submission" date="2015-01" db="EMBL/GenBank/DDBJ databases">
        <title>Evolutionary Origins and Diversification of the Mycorrhizal Mutualists.</title>
        <authorList>
            <consortium name="DOE Joint Genome Institute"/>
            <consortium name="Mycorrhizal Genomics Consortium"/>
            <person name="Kohler A."/>
            <person name="Kuo A."/>
            <person name="Nagy L.G."/>
            <person name="Floudas D."/>
            <person name="Copeland A."/>
            <person name="Barry K.W."/>
            <person name="Cichocki N."/>
            <person name="Veneault-Fourrey C."/>
            <person name="LaButti K."/>
            <person name="Lindquist E.A."/>
            <person name="Lipzen A."/>
            <person name="Lundell T."/>
            <person name="Morin E."/>
            <person name="Murat C."/>
            <person name="Riley R."/>
            <person name="Ohm R."/>
            <person name="Sun H."/>
            <person name="Tunlid A."/>
            <person name="Henrissat B."/>
            <person name="Grigoriev I.V."/>
            <person name="Hibbett D.S."/>
            <person name="Martin F."/>
        </authorList>
    </citation>
    <scope>NUCLEOTIDE SEQUENCE [LARGE SCALE GENOMIC DNA]</scope>
    <source>
        <strain evidence="4">MAFF 305830</strain>
    </source>
</reference>
<dbReference type="EMBL" id="KN824291">
    <property type="protein sequence ID" value="KIM28880.1"/>
    <property type="molecule type" value="Genomic_DNA"/>
</dbReference>
<dbReference type="AlphaFoldDB" id="A0A0C3AWH6"/>
<feature type="region of interest" description="Disordered" evidence="1">
    <location>
        <begin position="173"/>
        <end position="220"/>
    </location>
</feature>
<keyword evidence="2" id="KW-0732">Signal</keyword>
<evidence type="ECO:0000313" key="4">
    <source>
        <dbReference type="Proteomes" id="UP000054097"/>
    </source>
</evidence>
<sequence length="246" mass="25448">MLPRIRSGLLALVISTFVGFTLAATVTVDDADSGITYSSGWNVGNTCAECFAQPDKPSTHGGTWHDSTRGENSTENFFEYSFQGTSLNIYGILVNIVIREYLFTTNVDLTITLDGQSSTYVHAPADTNSYAYQSLVFSKSGLSNTAHAVRVTLNPSSAFLFDYLEYTTADATSTTAGTSTTSSSQTSGTSSGLTTTASTISSGSSRTSSSPSSSLSAVGSVSISTDSSGAIHTVDTSVSAANAASS</sequence>
<reference evidence="3 4" key="1">
    <citation type="submission" date="2014-04" db="EMBL/GenBank/DDBJ databases">
        <authorList>
            <consortium name="DOE Joint Genome Institute"/>
            <person name="Kuo A."/>
            <person name="Zuccaro A."/>
            <person name="Kohler A."/>
            <person name="Nagy L.G."/>
            <person name="Floudas D."/>
            <person name="Copeland A."/>
            <person name="Barry K.W."/>
            <person name="Cichocki N."/>
            <person name="Veneault-Fourrey C."/>
            <person name="LaButti K."/>
            <person name="Lindquist E.A."/>
            <person name="Lipzen A."/>
            <person name="Lundell T."/>
            <person name="Morin E."/>
            <person name="Murat C."/>
            <person name="Sun H."/>
            <person name="Tunlid A."/>
            <person name="Henrissat B."/>
            <person name="Grigoriev I.V."/>
            <person name="Hibbett D.S."/>
            <person name="Martin F."/>
            <person name="Nordberg H.P."/>
            <person name="Cantor M.N."/>
            <person name="Hua S.X."/>
        </authorList>
    </citation>
    <scope>NUCLEOTIDE SEQUENCE [LARGE SCALE GENOMIC DNA]</scope>
    <source>
        <strain evidence="3 4">MAFF 305830</strain>
    </source>
</reference>
<protein>
    <submittedName>
        <fullName evidence="3">Uncharacterized protein</fullName>
    </submittedName>
</protein>
<accession>A0A0C3AWH6</accession>
<dbReference type="OrthoDB" id="2758521at2759"/>
<dbReference type="Proteomes" id="UP000054097">
    <property type="component" value="Unassembled WGS sequence"/>
</dbReference>
<evidence type="ECO:0000256" key="1">
    <source>
        <dbReference type="SAM" id="MobiDB-lite"/>
    </source>
</evidence>
<keyword evidence="4" id="KW-1185">Reference proteome</keyword>
<dbReference type="HOGENOM" id="CLU_1129661_0_0_1"/>
<proteinExistence type="predicted"/>
<name>A0A0C3AWH6_SERVB</name>
<gene>
    <name evidence="3" type="ORF">M408DRAFT_68848</name>
</gene>
<feature type="signal peptide" evidence="2">
    <location>
        <begin position="1"/>
        <end position="23"/>
    </location>
</feature>